<dbReference type="EMBL" id="BMMT01000008">
    <property type="protein sequence ID" value="GGI88111.1"/>
    <property type="molecule type" value="Genomic_DNA"/>
</dbReference>
<evidence type="ECO:0008006" key="7">
    <source>
        <dbReference type="Google" id="ProtNLM"/>
    </source>
</evidence>
<comment type="caution">
    <text evidence="4">The sequence shown here is derived from an EMBL/GenBank/DDBJ whole genome shotgun (WGS) entry which is preliminary data.</text>
</comment>
<name>A0A917JW87_9PSEU</name>
<evidence type="ECO:0000313" key="4">
    <source>
        <dbReference type="EMBL" id="GGI88111.1"/>
    </source>
</evidence>
<reference evidence="4 5" key="2">
    <citation type="journal article" date="2014" name="Int. J. Syst. Evol. Microbiol.">
        <title>Complete genome sequence of Corynebacterium casei LMG S-19264T (=DSM 44701T), isolated from a smear-ripened cheese.</title>
        <authorList>
            <consortium name="US DOE Joint Genome Institute (JGI-PGF)"/>
            <person name="Walter F."/>
            <person name="Albersmeier A."/>
            <person name="Kalinowski J."/>
            <person name="Ruckert C."/>
        </authorList>
    </citation>
    <scope>NUCLEOTIDE SEQUENCE [LARGE SCALE GENOMIC DNA]</scope>
    <source>
        <strain evidence="4 5">CGMCC 4.7206</strain>
    </source>
</reference>
<sequence length="416" mass="44944">MDDRLGDRVPGAAAWNVASGSAQNVVQAGVVEGGVHFHSAGHAPVKLPYWSGSFPPLADKIQERDVTKALTGVLDSGDTVVLSSDSVVVSGMGGVGKTQVARYYAERVWKSGAADLVAWVTATSREAIISGYARLATELTGIEDPEPELGAQRLLAWLASTSVRWLIVLDDLQRPDDLRDLWPPNTSTGQIVVTTRRRDSALRGHDRRMIDVGVFTPDEANAYLRAKLADEPSLLEGASELAEELGYLPLALAQVSAYMQDRALSCAEYQRRLTSRRHQLASLLPEPQSLPDQHHATVAATWSLSVELANELRPAGLAQPLLEVASLLDANGIPRLVFATEAIANLLTTTVGREIDTDQASDGLGCLHRLSLITLDPSSVSQEVRIHALVQRATRENFTHQQHELTARAAADALRT</sequence>
<dbReference type="EMBL" id="BAAAHC010000001">
    <property type="protein sequence ID" value="GAA0503385.1"/>
    <property type="molecule type" value="Genomic_DNA"/>
</dbReference>
<protein>
    <recommendedName>
        <fullName evidence="7">NB-ARC domain-containing protein</fullName>
    </recommendedName>
</protein>
<reference evidence="3" key="5">
    <citation type="submission" date="2023-12" db="EMBL/GenBank/DDBJ databases">
        <authorList>
            <person name="Sun Q."/>
            <person name="Inoue M."/>
        </authorList>
    </citation>
    <scope>NUCLEOTIDE SEQUENCE</scope>
    <source>
        <strain evidence="3">JCM 10664</strain>
    </source>
</reference>
<evidence type="ECO:0000259" key="2">
    <source>
        <dbReference type="Pfam" id="PF25000"/>
    </source>
</evidence>
<dbReference type="SUPFAM" id="SSF52540">
    <property type="entry name" value="P-loop containing nucleoside triphosphate hydrolases"/>
    <property type="match status" value="1"/>
</dbReference>
<evidence type="ECO:0000313" key="6">
    <source>
        <dbReference type="Proteomes" id="UP001500220"/>
    </source>
</evidence>
<evidence type="ECO:0000313" key="3">
    <source>
        <dbReference type="EMBL" id="GAA0503385.1"/>
    </source>
</evidence>
<keyword evidence="6" id="KW-1185">Reference proteome</keyword>
<organism evidence="4 5">
    <name type="scientific">Saccharopolyspora thermophila</name>
    <dbReference type="NCBI Taxonomy" id="89367"/>
    <lineage>
        <taxon>Bacteria</taxon>
        <taxon>Bacillati</taxon>
        <taxon>Actinomycetota</taxon>
        <taxon>Actinomycetes</taxon>
        <taxon>Pseudonocardiales</taxon>
        <taxon>Pseudonocardiaceae</taxon>
        <taxon>Saccharopolyspora</taxon>
    </lineage>
</organism>
<proteinExistence type="predicted"/>
<dbReference type="Proteomes" id="UP000597989">
    <property type="component" value="Unassembled WGS sequence"/>
</dbReference>
<dbReference type="Gene3D" id="3.40.50.300">
    <property type="entry name" value="P-loop containing nucleotide triphosphate hydrolases"/>
    <property type="match status" value="1"/>
</dbReference>
<evidence type="ECO:0000313" key="5">
    <source>
        <dbReference type="Proteomes" id="UP000597989"/>
    </source>
</evidence>
<dbReference type="Pfam" id="PF25000">
    <property type="entry name" value="DUF7779"/>
    <property type="match status" value="1"/>
</dbReference>
<gene>
    <name evidence="3" type="ORF">GCM10009545_01300</name>
    <name evidence="4" type="ORF">GCM10011581_26530</name>
</gene>
<dbReference type="PANTHER" id="PTHR35205">
    <property type="entry name" value="NB-ARC AND TPR DOMAIN PROTEIN"/>
    <property type="match status" value="1"/>
</dbReference>
<dbReference type="InterPro" id="IPR056681">
    <property type="entry name" value="DUF7779"/>
</dbReference>
<evidence type="ECO:0000259" key="1">
    <source>
        <dbReference type="Pfam" id="PF00931"/>
    </source>
</evidence>
<dbReference type="AlphaFoldDB" id="A0A917JW87"/>
<dbReference type="GO" id="GO:0043531">
    <property type="term" value="F:ADP binding"/>
    <property type="evidence" value="ECO:0007669"/>
    <property type="project" value="InterPro"/>
</dbReference>
<feature type="domain" description="DUF7779" evidence="2">
    <location>
        <begin position="318"/>
        <end position="402"/>
    </location>
</feature>
<dbReference type="Proteomes" id="UP001500220">
    <property type="component" value="Unassembled WGS sequence"/>
</dbReference>
<dbReference type="RefSeq" id="WP_346071799.1">
    <property type="nucleotide sequence ID" value="NZ_BAAAHC010000001.1"/>
</dbReference>
<dbReference type="InterPro" id="IPR027417">
    <property type="entry name" value="P-loop_NTPase"/>
</dbReference>
<dbReference type="InterPro" id="IPR002182">
    <property type="entry name" value="NB-ARC"/>
</dbReference>
<feature type="domain" description="NB-ARC" evidence="1">
    <location>
        <begin position="85"/>
        <end position="227"/>
    </location>
</feature>
<reference evidence="3" key="1">
    <citation type="journal article" date="2014" name="Int. J. Syst. Evol. Microbiol.">
        <title>Complete genome of a new Firmicutes species belonging to the dominant human colonic microbiota ('Ruminococcus bicirculans') reveals two chromosomes and a selective capacity to utilize plant glucans.</title>
        <authorList>
            <consortium name="NISC Comparative Sequencing Program"/>
            <person name="Wegmann U."/>
            <person name="Louis P."/>
            <person name="Goesmann A."/>
            <person name="Henrissat B."/>
            <person name="Duncan S.H."/>
            <person name="Flint H.J."/>
        </authorList>
    </citation>
    <scope>NUCLEOTIDE SEQUENCE</scope>
    <source>
        <strain evidence="3">JCM 10664</strain>
    </source>
</reference>
<dbReference type="Pfam" id="PF00931">
    <property type="entry name" value="NB-ARC"/>
    <property type="match status" value="1"/>
</dbReference>
<dbReference type="PRINTS" id="PR00364">
    <property type="entry name" value="DISEASERSIST"/>
</dbReference>
<reference evidence="4" key="4">
    <citation type="submission" date="2020-09" db="EMBL/GenBank/DDBJ databases">
        <authorList>
            <person name="Sun Q."/>
            <person name="Zhou Y."/>
        </authorList>
    </citation>
    <scope>NUCLEOTIDE SEQUENCE</scope>
    <source>
        <strain evidence="4">CGMCC 4.7206</strain>
    </source>
</reference>
<dbReference type="PANTHER" id="PTHR35205:SF1">
    <property type="entry name" value="ZU5 DOMAIN-CONTAINING PROTEIN"/>
    <property type="match status" value="1"/>
</dbReference>
<reference evidence="6" key="3">
    <citation type="journal article" date="2019" name="Int. J. Syst. Evol. Microbiol.">
        <title>The Global Catalogue of Microorganisms (GCM) 10K type strain sequencing project: providing services to taxonomists for standard genome sequencing and annotation.</title>
        <authorList>
            <consortium name="The Broad Institute Genomics Platform"/>
            <consortium name="The Broad Institute Genome Sequencing Center for Infectious Disease"/>
            <person name="Wu L."/>
            <person name="Ma J."/>
        </authorList>
    </citation>
    <scope>NUCLEOTIDE SEQUENCE [LARGE SCALE GENOMIC DNA]</scope>
    <source>
        <strain evidence="6">JCM 10664</strain>
    </source>
</reference>
<accession>A0A917JW87</accession>